<keyword evidence="2" id="KW-1185">Reference proteome</keyword>
<dbReference type="GeneID" id="37202182"/>
<dbReference type="Proteomes" id="UP000248961">
    <property type="component" value="Unassembled WGS sequence"/>
</dbReference>
<dbReference type="OrthoDB" id="1668230at2759"/>
<evidence type="ECO:0000313" key="2">
    <source>
        <dbReference type="Proteomes" id="UP000248961"/>
    </source>
</evidence>
<evidence type="ECO:0008006" key="3">
    <source>
        <dbReference type="Google" id="ProtNLM"/>
    </source>
</evidence>
<reference evidence="1 2" key="1">
    <citation type="submission" date="2018-02" db="EMBL/GenBank/DDBJ databases">
        <title>The genomes of Aspergillus section Nigri reveals drivers in fungal speciation.</title>
        <authorList>
            <consortium name="DOE Joint Genome Institute"/>
            <person name="Vesth T.C."/>
            <person name="Nybo J."/>
            <person name="Theobald S."/>
            <person name="Brandl J."/>
            <person name="Frisvad J.C."/>
            <person name="Nielsen K.F."/>
            <person name="Lyhne E.K."/>
            <person name="Kogle M.E."/>
            <person name="Kuo A."/>
            <person name="Riley R."/>
            <person name="Clum A."/>
            <person name="Nolan M."/>
            <person name="Lipzen A."/>
            <person name="Salamov A."/>
            <person name="Henrissat B."/>
            <person name="Wiebenga A."/>
            <person name="De vries R.P."/>
            <person name="Grigoriev I.V."/>
            <person name="Mortensen U.H."/>
            <person name="Andersen M.R."/>
            <person name="Baker S.E."/>
        </authorList>
    </citation>
    <scope>NUCLEOTIDE SEQUENCE [LARGE SCALE GENOMIC DNA]</scope>
    <source>
        <strain evidence="1 2">CBS 101889</strain>
    </source>
</reference>
<dbReference type="EMBL" id="KZ824323">
    <property type="protein sequence ID" value="RAL07869.1"/>
    <property type="molecule type" value="Genomic_DNA"/>
</dbReference>
<proteinExistence type="predicted"/>
<dbReference type="STRING" id="1450537.A0A395HK23"/>
<evidence type="ECO:0000313" key="1">
    <source>
        <dbReference type="EMBL" id="RAL07869.1"/>
    </source>
</evidence>
<dbReference type="AlphaFoldDB" id="A0A395HK23"/>
<sequence length="165" mass="18804">MSFPVLIGSFSQEQMLGIGRTGLVVRQGQFAVKLPLKSSTSSDEEVEANIKSLQHEQAIYRRLRSCGGVVPFLVYSETVTKLRLIENGDPRSYLSQNKPSKSFQLAWFRLMAHLLSRIDDRQLLWQLEVVMYEVLSLPLELSNGTWPRREDLPSNEGLWLAPVIE</sequence>
<organism evidence="1 2">
    <name type="scientific">Aspergillus homomorphus (strain CBS 101889)</name>
    <dbReference type="NCBI Taxonomy" id="1450537"/>
    <lineage>
        <taxon>Eukaryota</taxon>
        <taxon>Fungi</taxon>
        <taxon>Dikarya</taxon>
        <taxon>Ascomycota</taxon>
        <taxon>Pezizomycotina</taxon>
        <taxon>Eurotiomycetes</taxon>
        <taxon>Eurotiomycetidae</taxon>
        <taxon>Eurotiales</taxon>
        <taxon>Aspergillaceae</taxon>
        <taxon>Aspergillus</taxon>
        <taxon>Aspergillus subgen. Circumdati</taxon>
    </lineage>
</organism>
<gene>
    <name evidence="1" type="ORF">BO97DRAFT_438064</name>
</gene>
<name>A0A395HK23_ASPHC</name>
<dbReference type="VEuPathDB" id="FungiDB:BO97DRAFT_438064"/>
<protein>
    <recommendedName>
        <fullName evidence="3">Protein kinase domain-containing protein</fullName>
    </recommendedName>
</protein>
<dbReference type="RefSeq" id="XP_025547023.1">
    <property type="nucleotide sequence ID" value="XM_025697893.1"/>
</dbReference>
<accession>A0A395HK23</accession>